<sequence length="406" mass="44954">MVLPSYIRSGECTDIQQYAITWQCLGSATGPGQGAASFHLSLLDVMILHKSRLRLAVGLVIAIVCLLLLCSTTWGDSFGSAFRWPPIFRHRTFHERVASIRTSDRFTHSKTLGVFSRIYVVSLSSRTDRRARMEQVAEALDIDVEYWSATEKNSDVITGLMERRRQRIQLNTSAVHTLDQTKSSSRKANAIWPSDVLANQENPLAFPLGMKFADLWELPASDPRSSTLADPLPAPPDPDDRPAIPCAGPEDALYVPQTPQEIANLPKWRILSRGMVACWHSHLSLLRKFAESRDDVTLILEDDVDIEFDFENSAPPGMALLAERLGHRVPRSLLVRGTNIPFCSSSPGHPPLLHAEMHTCICRIAPRRIPTCATSSSARVRIQPGLGSGVRVSHPTQEDQGILVSS</sequence>
<protein>
    <recommendedName>
        <fullName evidence="3">Glycosyl transferase family 25 domain-containing protein</fullName>
    </recommendedName>
</protein>
<reference evidence="4 5" key="1">
    <citation type="journal article" date="2016" name="Mol. Biol. Evol.">
        <title>Comparative Genomics of Early-Diverging Mushroom-Forming Fungi Provides Insights into the Origins of Lignocellulose Decay Capabilities.</title>
        <authorList>
            <person name="Nagy L.G."/>
            <person name="Riley R."/>
            <person name="Tritt A."/>
            <person name="Adam C."/>
            <person name="Daum C."/>
            <person name="Floudas D."/>
            <person name="Sun H."/>
            <person name="Yadav J.S."/>
            <person name="Pangilinan J."/>
            <person name="Larsson K.H."/>
            <person name="Matsuura K."/>
            <person name="Barry K."/>
            <person name="Labutti K."/>
            <person name="Kuo R."/>
            <person name="Ohm R.A."/>
            <person name="Bhattacharya S.S."/>
            <person name="Shirouzu T."/>
            <person name="Yoshinaga Y."/>
            <person name="Martin F.M."/>
            <person name="Grigoriev I.V."/>
            <person name="Hibbett D.S."/>
        </authorList>
    </citation>
    <scope>NUCLEOTIDE SEQUENCE [LARGE SCALE GENOMIC DNA]</scope>
    <source>
        <strain evidence="4 5">TUFC12733</strain>
    </source>
</reference>
<feature type="compositionally biased region" description="Polar residues" evidence="1">
    <location>
        <begin position="394"/>
        <end position="406"/>
    </location>
</feature>
<feature type="domain" description="Glycosyl transferase family 25" evidence="3">
    <location>
        <begin position="266"/>
        <end position="312"/>
    </location>
</feature>
<keyword evidence="2" id="KW-1133">Transmembrane helix</keyword>
<evidence type="ECO:0000256" key="2">
    <source>
        <dbReference type="SAM" id="Phobius"/>
    </source>
</evidence>
<keyword evidence="2" id="KW-0812">Transmembrane</keyword>
<keyword evidence="2" id="KW-0472">Membrane</keyword>
<dbReference type="STRING" id="1330018.A0A167QA06"/>
<accession>A0A167QA06</accession>
<name>A0A167QA06_CALVF</name>
<dbReference type="Pfam" id="PF01755">
    <property type="entry name" value="Glyco_transf_25"/>
    <property type="match status" value="1"/>
</dbReference>
<organism evidence="4 5">
    <name type="scientific">Calocera viscosa (strain TUFC12733)</name>
    <dbReference type="NCBI Taxonomy" id="1330018"/>
    <lineage>
        <taxon>Eukaryota</taxon>
        <taxon>Fungi</taxon>
        <taxon>Dikarya</taxon>
        <taxon>Basidiomycota</taxon>
        <taxon>Agaricomycotina</taxon>
        <taxon>Dacrymycetes</taxon>
        <taxon>Dacrymycetales</taxon>
        <taxon>Dacrymycetaceae</taxon>
        <taxon>Calocera</taxon>
    </lineage>
</organism>
<dbReference type="OrthoDB" id="47375at2759"/>
<dbReference type="AlphaFoldDB" id="A0A167QA06"/>
<evidence type="ECO:0000313" key="4">
    <source>
        <dbReference type="EMBL" id="KZO99565.1"/>
    </source>
</evidence>
<evidence type="ECO:0000256" key="1">
    <source>
        <dbReference type="SAM" id="MobiDB-lite"/>
    </source>
</evidence>
<gene>
    <name evidence="4" type="ORF">CALVIDRAFT_349656</name>
</gene>
<feature type="region of interest" description="Disordered" evidence="1">
    <location>
        <begin position="386"/>
        <end position="406"/>
    </location>
</feature>
<dbReference type="EMBL" id="KV417271">
    <property type="protein sequence ID" value="KZO99565.1"/>
    <property type="molecule type" value="Genomic_DNA"/>
</dbReference>
<evidence type="ECO:0000259" key="3">
    <source>
        <dbReference type="Pfam" id="PF01755"/>
    </source>
</evidence>
<keyword evidence="5" id="KW-1185">Reference proteome</keyword>
<feature type="region of interest" description="Disordered" evidence="1">
    <location>
        <begin position="223"/>
        <end position="242"/>
    </location>
</feature>
<evidence type="ECO:0000313" key="5">
    <source>
        <dbReference type="Proteomes" id="UP000076738"/>
    </source>
</evidence>
<proteinExistence type="predicted"/>
<dbReference type="InterPro" id="IPR002654">
    <property type="entry name" value="Glyco_trans_25"/>
</dbReference>
<feature type="transmembrane region" description="Helical" evidence="2">
    <location>
        <begin position="55"/>
        <end position="75"/>
    </location>
</feature>
<dbReference type="Proteomes" id="UP000076738">
    <property type="component" value="Unassembled WGS sequence"/>
</dbReference>